<dbReference type="GeneID" id="105270479"/>
<reference evidence="3" key="1">
    <citation type="submission" date="2025-08" db="UniProtKB">
        <authorList>
            <consortium name="RefSeq"/>
        </authorList>
    </citation>
    <scope>IDENTIFICATION</scope>
    <source>
        <strain evidence="3">USDA-PBARC FA_bdor</strain>
        <tissue evidence="3">Whole organism</tissue>
    </source>
</reference>
<protein>
    <submittedName>
        <fullName evidence="3">Uncharacterized protein</fullName>
    </submittedName>
</protein>
<evidence type="ECO:0000256" key="1">
    <source>
        <dbReference type="SAM" id="SignalP"/>
    </source>
</evidence>
<feature type="signal peptide" evidence="1">
    <location>
        <begin position="1"/>
        <end position="18"/>
    </location>
</feature>
<gene>
    <name evidence="3" type="primary">LOC105270479</name>
</gene>
<evidence type="ECO:0000313" key="2">
    <source>
        <dbReference type="Proteomes" id="UP000694866"/>
    </source>
</evidence>
<evidence type="ECO:0000313" key="3">
    <source>
        <dbReference type="RefSeq" id="XP_011309741.1"/>
    </source>
</evidence>
<name>A0A9R1TIQ5_9HYME</name>
<sequence>MWCLHLILFCASLVVTAGELVPGVPPAIGEPPYLPGQLKPDEMCRLHYKDKGAHMVKDPELVGDLICIIKLPCKLSNGVVKEMPGTPRNYVICDKGMVSTIRSVRYFLFQNKK</sequence>
<dbReference type="RefSeq" id="XP_011309741.1">
    <property type="nucleotide sequence ID" value="XM_011311439.1"/>
</dbReference>
<proteinExistence type="predicted"/>
<keyword evidence="1" id="KW-0732">Signal</keyword>
<dbReference type="KEGG" id="fas:105270479"/>
<dbReference type="AlphaFoldDB" id="A0A9R1TIQ5"/>
<organism evidence="2 3">
    <name type="scientific">Fopius arisanus</name>
    <dbReference type="NCBI Taxonomy" id="64838"/>
    <lineage>
        <taxon>Eukaryota</taxon>
        <taxon>Metazoa</taxon>
        <taxon>Ecdysozoa</taxon>
        <taxon>Arthropoda</taxon>
        <taxon>Hexapoda</taxon>
        <taxon>Insecta</taxon>
        <taxon>Pterygota</taxon>
        <taxon>Neoptera</taxon>
        <taxon>Endopterygota</taxon>
        <taxon>Hymenoptera</taxon>
        <taxon>Apocrita</taxon>
        <taxon>Ichneumonoidea</taxon>
        <taxon>Braconidae</taxon>
        <taxon>Opiinae</taxon>
        <taxon>Fopius</taxon>
    </lineage>
</organism>
<dbReference type="OrthoDB" id="8545473at2759"/>
<dbReference type="Proteomes" id="UP000694866">
    <property type="component" value="Unplaced"/>
</dbReference>
<accession>A0A9R1TIQ5</accession>
<keyword evidence="2" id="KW-1185">Reference proteome</keyword>
<feature type="chain" id="PRO_5040142129" evidence="1">
    <location>
        <begin position="19"/>
        <end position="113"/>
    </location>
</feature>